<feature type="region of interest" description="Disordered" evidence="1">
    <location>
        <begin position="1"/>
        <end position="96"/>
    </location>
</feature>
<evidence type="ECO:0000313" key="3">
    <source>
        <dbReference type="Proteomes" id="UP001148786"/>
    </source>
</evidence>
<feature type="region of interest" description="Disordered" evidence="1">
    <location>
        <begin position="288"/>
        <end position="341"/>
    </location>
</feature>
<feature type="compositionally biased region" description="Pro residues" evidence="1">
    <location>
        <begin position="621"/>
        <end position="630"/>
    </location>
</feature>
<dbReference type="Proteomes" id="UP001148786">
    <property type="component" value="Unassembled WGS sequence"/>
</dbReference>
<feature type="compositionally biased region" description="Polar residues" evidence="1">
    <location>
        <begin position="330"/>
        <end position="339"/>
    </location>
</feature>
<feature type="compositionally biased region" description="Polar residues" evidence="1">
    <location>
        <begin position="797"/>
        <end position="810"/>
    </location>
</feature>
<evidence type="ECO:0000313" key="2">
    <source>
        <dbReference type="EMBL" id="KAJ3492598.1"/>
    </source>
</evidence>
<name>A0A9W8MRV1_9AGAR</name>
<feature type="region of interest" description="Disordered" evidence="1">
    <location>
        <begin position="252"/>
        <end position="276"/>
    </location>
</feature>
<protein>
    <submittedName>
        <fullName evidence="2">Uncharacterized protein</fullName>
    </submittedName>
</protein>
<gene>
    <name evidence="2" type="ORF">NLJ89_g11199</name>
</gene>
<feature type="compositionally biased region" description="Low complexity" evidence="1">
    <location>
        <begin position="455"/>
        <end position="465"/>
    </location>
</feature>
<comment type="caution">
    <text evidence="2">The sequence shown here is derived from an EMBL/GenBank/DDBJ whole genome shotgun (WGS) entry which is preliminary data.</text>
</comment>
<reference evidence="2" key="1">
    <citation type="submission" date="2022-07" db="EMBL/GenBank/DDBJ databases">
        <title>Genome Sequence of Agrocybe chaxingu.</title>
        <authorList>
            <person name="Buettner E."/>
        </authorList>
    </citation>
    <scope>NUCLEOTIDE SEQUENCE</scope>
    <source>
        <strain evidence="2">MP-N11</strain>
    </source>
</reference>
<dbReference type="EMBL" id="JANKHO010002422">
    <property type="protein sequence ID" value="KAJ3492598.1"/>
    <property type="molecule type" value="Genomic_DNA"/>
</dbReference>
<feature type="region of interest" description="Disordered" evidence="1">
    <location>
        <begin position="415"/>
        <end position="630"/>
    </location>
</feature>
<organism evidence="2 3">
    <name type="scientific">Agrocybe chaxingu</name>
    <dbReference type="NCBI Taxonomy" id="84603"/>
    <lineage>
        <taxon>Eukaryota</taxon>
        <taxon>Fungi</taxon>
        <taxon>Dikarya</taxon>
        <taxon>Basidiomycota</taxon>
        <taxon>Agaricomycotina</taxon>
        <taxon>Agaricomycetes</taxon>
        <taxon>Agaricomycetidae</taxon>
        <taxon>Agaricales</taxon>
        <taxon>Agaricineae</taxon>
        <taxon>Strophariaceae</taxon>
        <taxon>Agrocybe</taxon>
    </lineage>
</organism>
<feature type="region of interest" description="Disordered" evidence="1">
    <location>
        <begin position="705"/>
        <end position="810"/>
    </location>
</feature>
<feature type="compositionally biased region" description="Polar residues" evidence="1">
    <location>
        <begin position="742"/>
        <end position="774"/>
    </location>
</feature>
<feature type="compositionally biased region" description="Low complexity" evidence="1">
    <location>
        <begin position="534"/>
        <end position="549"/>
    </location>
</feature>
<feature type="compositionally biased region" description="Polar residues" evidence="1">
    <location>
        <begin position="475"/>
        <end position="493"/>
    </location>
</feature>
<feature type="compositionally biased region" description="Polar residues" evidence="1">
    <location>
        <begin position="553"/>
        <end position="579"/>
    </location>
</feature>
<proteinExistence type="predicted"/>
<evidence type="ECO:0000256" key="1">
    <source>
        <dbReference type="SAM" id="MobiDB-lite"/>
    </source>
</evidence>
<accession>A0A9W8MRV1</accession>
<feature type="compositionally biased region" description="Basic and acidic residues" evidence="1">
    <location>
        <begin position="712"/>
        <end position="728"/>
    </location>
</feature>
<dbReference type="AlphaFoldDB" id="A0A9W8MRV1"/>
<sequence length="949" mass="101144">MFNPSTQHQPRPPSNHLLRSIQTEKLKGGIVSTGKRTRSPSPPPMQPQIRRDNQQAFRPPAKRNKMDLEIQPPKPTTPRFGSRLPTRGPTSTRRQPAISAERLLARITRARQEIALSAPAATSTETRSRLLMPVAGGFSPGVLEHAHSGQAWAEEFKGSGVFGPSGTLRATDVPALLHQPTTSGSMHPSYPPFAHTFPLASRADHTGDDTQRDGYGTHMESDLVEHPQDTGTLFSSPSSQDLSNVQTAMHALPPQDSTMPEDFLETSQPSLSGPSFLDPANLLRFSSGSGSEQGFGCAEGAHTHRIQESPPQPDGGHDCLPIDSLRSGEQDPTSSSDTSVVGFVSSKTAPIRLPGLQEWYTQTKMWQDSYSVLKNSLALKPQAHTTMEAKSSFFSHINAPSLLNQSEHHDAYEVHPSHLPRPITPDQGDQDPSSSREGLKAPEMPPGQSYSATNAAPASELLPSGPLGPSPPSFTTPVLVQAQTPPSMISANPSDPAFRPTVERQPTEDNSAQGTAALETPPMTNVDVEPASKLLPELLPSGPFGPSLPNFATPVQVQAQSHSSTAGAKSFDPASQPTAEHQPMEDSRAQGSAAPETPPGPSYGTTNNAPALEPLLSGPAPSIPPGPSPPGVPTGAVRFLSFLFLQPCPDFLKASLLDSNLLLPMLLGHLCMSYAHQISNSTPPRQAYEGFPLSARVLSDWAQSGRRHPYGRSHDRNNIDSASRDRHTLLGGHPTAIPLTHNKASFSSGYPSENPTAASIFTRDSNAMDLTSESGRQDRSTTALYPPLTQPAPFNPQPLSFNSQSPSARVPEQTFSQQHPSSIQNNGVALPAPIAAFQPATNNLGPPLIPSFPSQASAATSLTAKPVSSASFSIAQVPHSASAVDVLVPDETTLSKPSHAVGSMSPDTPVPPMHHVGSHNWPPLQAQTGQRAGRHLYIHAPAHNLIFFI</sequence>
<keyword evidence="3" id="KW-1185">Reference proteome</keyword>